<evidence type="ECO:0000313" key="2">
    <source>
        <dbReference type="EMBL" id="CAF1641645.1"/>
    </source>
</evidence>
<reference evidence="1" key="1">
    <citation type="submission" date="2021-02" db="EMBL/GenBank/DDBJ databases">
        <authorList>
            <person name="Nowell W R."/>
        </authorList>
    </citation>
    <scope>NUCLEOTIDE SEQUENCE</scope>
</reference>
<dbReference type="EMBL" id="CAJNOH010007520">
    <property type="protein sequence ID" value="CAF1459859.1"/>
    <property type="molecule type" value="Genomic_DNA"/>
</dbReference>
<organism evidence="1 3">
    <name type="scientific">Rotaria sordida</name>
    <dbReference type="NCBI Taxonomy" id="392033"/>
    <lineage>
        <taxon>Eukaryota</taxon>
        <taxon>Metazoa</taxon>
        <taxon>Spiralia</taxon>
        <taxon>Gnathifera</taxon>
        <taxon>Rotifera</taxon>
        <taxon>Eurotatoria</taxon>
        <taxon>Bdelloidea</taxon>
        <taxon>Philodinida</taxon>
        <taxon>Philodinidae</taxon>
        <taxon>Rotaria</taxon>
    </lineage>
</organism>
<protein>
    <submittedName>
        <fullName evidence="1">Uncharacterized protein</fullName>
    </submittedName>
</protein>
<comment type="caution">
    <text evidence="1">The sequence shown here is derived from an EMBL/GenBank/DDBJ whole genome shotgun (WGS) entry which is preliminary data.</text>
</comment>
<dbReference type="Proteomes" id="UP000663854">
    <property type="component" value="Unassembled WGS sequence"/>
</dbReference>
<evidence type="ECO:0000313" key="4">
    <source>
        <dbReference type="Proteomes" id="UP000663870"/>
    </source>
</evidence>
<dbReference type="Proteomes" id="UP000663870">
    <property type="component" value="Unassembled WGS sequence"/>
</dbReference>
<keyword evidence="4" id="KW-1185">Reference proteome</keyword>
<sequence>MSESILSHILLYERLSGDLFLSQDKIRVLNVTDQSRFLSSLALVLNGNATCTAVYVDLSGKTVFIARNEPITLNDERYFDRFFRQIRSYATLTSLYSIDDKAVKDIKDQLDSLLCEYNSKKMIDYFGRNATVIDGLREMIKWNTDEKNYFVNELRSKKESYTNHPLMTEKIYLILKNYTEEDYMDFLLKKVDEFLTARDQLFKNQVIPSEHQLMLAARLAMLLYQSRLFRFILDHTIGTADKGVYYFEKTSAHIRAENVLLKCLLNNKGRYGQIYKNISWKLVPSIQQTYKLNITPRQAFENIFKNLPHSSNEIISNILQKTTSESFYNQYLKKLKEIDEKPVYVGDVHAEILLIDYILNNNIKQKDYLNQVEIGISKMPCLPCSYYIAALNKKHHCCFYQSDVTNSKLYGKWIYRLNEDPSIINEINDKLIEKLQDLIKKILVESDRDGDPKKSGDSNIMFTSMKDDEFEIHQYHKFDKFNP</sequence>
<name>A0A815Q876_9BILA</name>
<dbReference type="EMBL" id="CAJNOL010009177">
    <property type="protein sequence ID" value="CAF1641645.1"/>
    <property type="molecule type" value="Genomic_DNA"/>
</dbReference>
<dbReference type="InterPro" id="IPR027796">
    <property type="entry name" value="OTT_1508_deam-like"/>
</dbReference>
<evidence type="ECO:0000313" key="1">
    <source>
        <dbReference type="EMBL" id="CAF1459859.1"/>
    </source>
</evidence>
<accession>A0A815Q876</accession>
<dbReference type="Pfam" id="PF14441">
    <property type="entry name" value="OTT_1508_deam"/>
    <property type="match status" value="1"/>
</dbReference>
<dbReference type="Gene3D" id="3.40.140.10">
    <property type="entry name" value="Cytidine Deaminase, domain 2"/>
    <property type="match status" value="1"/>
</dbReference>
<proteinExistence type="predicted"/>
<dbReference type="AlphaFoldDB" id="A0A815Q876"/>
<evidence type="ECO:0000313" key="3">
    <source>
        <dbReference type="Proteomes" id="UP000663854"/>
    </source>
</evidence>
<gene>
    <name evidence="2" type="ORF">JXQ802_LOCUS53287</name>
    <name evidence="1" type="ORF">PYM288_LOCUS36902</name>
</gene>